<feature type="transmembrane region" description="Helical" evidence="3">
    <location>
        <begin position="24"/>
        <end position="44"/>
    </location>
</feature>
<dbReference type="EMBL" id="JACHGY010000001">
    <property type="protein sequence ID" value="MBB6430736.1"/>
    <property type="molecule type" value="Genomic_DNA"/>
</dbReference>
<organism evidence="5 6">
    <name type="scientific">Algisphaera agarilytica</name>
    <dbReference type="NCBI Taxonomy" id="1385975"/>
    <lineage>
        <taxon>Bacteria</taxon>
        <taxon>Pseudomonadati</taxon>
        <taxon>Planctomycetota</taxon>
        <taxon>Phycisphaerae</taxon>
        <taxon>Phycisphaerales</taxon>
        <taxon>Phycisphaeraceae</taxon>
        <taxon>Algisphaera</taxon>
    </lineage>
</organism>
<dbReference type="PANTHER" id="PTHR30046:SF0">
    <property type="entry name" value="FLAGELLAR M-RING PROTEIN"/>
    <property type="match status" value="1"/>
</dbReference>
<comment type="caution">
    <text evidence="5">The sequence shown here is derived from an EMBL/GenBank/DDBJ whole genome shotgun (WGS) entry which is preliminary data.</text>
</comment>
<keyword evidence="5" id="KW-0282">Flagellum</keyword>
<protein>
    <submittedName>
        <fullName evidence="5">Flagellar M-ring protein FliF</fullName>
    </submittedName>
</protein>
<evidence type="ECO:0000259" key="4">
    <source>
        <dbReference type="Pfam" id="PF01514"/>
    </source>
</evidence>
<dbReference type="InterPro" id="IPR045851">
    <property type="entry name" value="AMP-bd_C_sf"/>
</dbReference>
<dbReference type="InterPro" id="IPR006182">
    <property type="entry name" value="FliF_N_dom"/>
</dbReference>
<dbReference type="GO" id="GO:0016020">
    <property type="term" value="C:membrane"/>
    <property type="evidence" value="ECO:0007669"/>
    <property type="project" value="UniProtKB-SubCell"/>
</dbReference>
<dbReference type="PANTHER" id="PTHR30046">
    <property type="entry name" value="FLAGELLAR M-RING PROTEIN"/>
    <property type="match status" value="1"/>
</dbReference>
<name>A0A7X0H7L0_9BACT</name>
<reference evidence="5 6" key="1">
    <citation type="submission" date="2020-08" db="EMBL/GenBank/DDBJ databases">
        <title>Genomic Encyclopedia of Type Strains, Phase IV (KMG-IV): sequencing the most valuable type-strain genomes for metagenomic binning, comparative biology and taxonomic classification.</title>
        <authorList>
            <person name="Goeker M."/>
        </authorList>
    </citation>
    <scope>NUCLEOTIDE SEQUENCE [LARGE SCALE GENOMIC DNA]</scope>
    <source>
        <strain evidence="5 6">DSM 103725</strain>
    </source>
</reference>
<dbReference type="Proteomes" id="UP000541810">
    <property type="component" value="Unassembled WGS sequence"/>
</dbReference>
<proteinExistence type="predicted"/>
<dbReference type="InterPro" id="IPR043427">
    <property type="entry name" value="YscJ/FliF"/>
</dbReference>
<dbReference type="RefSeq" id="WP_184678233.1">
    <property type="nucleotide sequence ID" value="NZ_JACHGY010000001.1"/>
</dbReference>
<evidence type="ECO:0000256" key="3">
    <source>
        <dbReference type="SAM" id="Phobius"/>
    </source>
</evidence>
<dbReference type="Pfam" id="PF01514">
    <property type="entry name" value="YscJ_FliF"/>
    <property type="match status" value="1"/>
</dbReference>
<keyword evidence="3" id="KW-0812">Transmembrane</keyword>
<gene>
    <name evidence="5" type="ORF">HNQ40_002542</name>
</gene>
<accession>A0A7X0H7L0</accession>
<keyword evidence="2 3" id="KW-0472">Membrane</keyword>
<dbReference type="Gene3D" id="3.30.300.30">
    <property type="match status" value="1"/>
</dbReference>
<sequence length="547" mass="58978">MDFARKYWTTIRAQMEGLPASTKLLIGSLVVIMLLVGFIALLYAGKPQTVPISRFADGRSEEVVARLDASGISAEIKNGQVYVPATKRIDAIALLAREDMLSENASTAFADITGNPWETDAQGDRKYLLAMQNYLSVVARKIDGIRSADVVISLPERVGFGRTGVRPSASVTVTMNGSQAVGKHRVESLASLVSGAVAELRPQDVMVIDANNGRQHTVADEDDVVPTEVIELVRHQEEYHRKKIEDTLRTIPGVIVAVRVSTNPIRREVREERKFSDTEPLKVEETNELISKSFDRGGEAGARPNTTLTIDPGDNLTQETTETMTRSEFGEKQLVSTSQIELAGHQIEQINVTINVPRSYFVTIYKAMNPETEDAPDAATLEPIQAAEIEKIKAQVAPLVAVSEDAPGIIEANMVYDMAFLQPEFAGPGSSGGGGVMGVVTDSNMVAMASAGGLAVISLALALMMVKKATKPEALPTVEELAGVPPALPTDEELIGEADEVEASMAGLEVNEEELRTRNLADQINEMIKSSPNDAGSLLGKWVQAED</sequence>
<keyword evidence="5" id="KW-0966">Cell projection</keyword>
<evidence type="ECO:0000256" key="1">
    <source>
        <dbReference type="ARBA" id="ARBA00004370"/>
    </source>
</evidence>
<keyword evidence="3" id="KW-1133">Transmembrane helix</keyword>
<keyword evidence="5" id="KW-0969">Cilium</keyword>
<evidence type="ECO:0000256" key="2">
    <source>
        <dbReference type="ARBA" id="ARBA00023136"/>
    </source>
</evidence>
<evidence type="ECO:0000313" key="5">
    <source>
        <dbReference type="EMBL" id="MBB6430736.1"/>
    </source>
</evidence>
<keyword evidence="6" id="KW-1185">Reference proteome</keyword>
<dbReference type="AlphaFoldDB" id="A0A7X0H7L0"/>
<feature type="domain" description="Flagellar M-ring N-terminal" evidence="4">
    <location>
        <begin position="47"/>
        <end position="211"/>
    </location>
</feature>
<comment type="subcellular location">
    <subcellularLocation>
        <location evidence="1">Membrane</location>
    </subcellularLocation>
</comment>
<evidence type="ECO:0000313" key="6">
    <source>
        <dbReference type="Proteomes" id="UP000541810"/>
    </source>
</evidence>